<dbReference type="RefSeq" id="WP_012933836.1">
    <property type="nucleotide sequence ID" value="NC_013739.1"/>
</dbReference>
<dbReference type="AlphaFoldDB" id="D3F6L8"/>
<dbReference type="OrthoDB" id="7067800at2"/>
<keyword evidence="2" id="KW-1185">Reference proteome</keyword>
<dbReference type="InterPro" id="IPR037175">
    <property type="entry name" value="KFase_sf"/>
</dbReference>
<sequence>MRIIDISMTTDADPAFAGDRVTFVDHAQGAERNRIEAGIDPDHWPTPGHSHAIDRLEITSHTGTHMDAPWHFGPRMADGSRPLTIEEWPLSRCMGDGVVLDISDVDDGAEVDLHHVQRLLREIDYAIKPGDVVLTMTGADRHYGTPGYADRGAGLSRAALKWILEQGVTLVGTDAWSFDRPYSVWAAEYHRHGKDPQYLWPCHLLGLELPYAHIEKLANLDQLPPHGFTVIAFPVKIVNGTAGPVRAVALVQE</sequence>
<dbReference type="EMBL" id="CP001854">
    <property type="protein sequence ID" value="ADB50785.1"/>
    <property type="molecule type" value="Genomic_DNA"/>
</dbReference>
<dbReference type="HOGENOM" id="CLU_030671_3_3_11"/>
<dbReference type="STRING" id="469383.Cwoe_2361"/>
<proteinExistence type="predicted"/>
<reference evidence="2" key="2">
    <citation type="submission" date="2010-01" db="EMBL/GenBank/DDBJ databases">
        <title>The complete genome of Conexibacter woesei DSM 14684.</title>
        <authorList>
            <consortium name="US DOE Joint Genome Institute (JGI-PGF)"/>
            <person name="Lucas S."/>
            <person name="Copeland A."/>
            <person name="Lapidus A."/>
            <person name="Glavina del Rio T."/>
            <person name="Dalin E."/>
            <person name="Tice H."/>
            <person name="Bruce D."/>
            <person name="Goodwin L."/>
            <person name="Pitluck S."/>
            <person name="Kyrpides N."/>
            <person name="Mavromatis K."/>
            <person name="Ivanova N."/>
            <person name="Mikhailova N."/>
            <person name="Chertkov O."/>
            <person name="Brettin T."/>
            <person name="Detter J.C."/>
            <person name="Han C."/>
            <person name="Larimer F."/>
            <person name="Land M."/>
            <person name="Hauser L."/>
            <person name="Markowitz V."/>
            <person name="Cheng J.-F."/>
            <person name="Hugenholtz P."/>
            <person name="Woyke T."/>
            <person name="Wu D."/>
            <person name="Pukall R."/>
            <person name="Steenblock K."/>
            <person name="Schneider S."/>
            <person name="Klenk H.-P."/>
            <person name="Eisen J.A."/>
        </authorList>
    </citation>
    <scope>NUCLEOTIDE SEQUENCE [LARGE SCALE GENOMIC DNA]</scope>
    <source>
        <strain evidence="2">DSM 14684 / CIP 108061 / JCM 11494 / NBRC 100937 / ID131577</strain>
    </source>
</reference>
<dbReference type="PANTHER" id="PTHR31118">
    <property type="entry name" value="CYCLASE-LIKE PROTEIN 2"/>
    <property type="match status" value="1"/>
</dbReference>
<dbReference type="Pfam" id="PF04199">
    <property type="entry name" value="Cyclase"/>
    <property type="match status" value="1"/>
</dbReference>
<gene>
    <name evidence="1" type="ordered locus">Cwoe_2361</name>
</gene>
<protein>
    <submittedName>
        <fullName evidence="1">Cyclase family protein</fullName>
    </submittedName>
</protein>
<dbReference type="eggNOG" id="COG1878">
    <property type="taxonomic scope" value="Bacteria"/>
</dbReference>
<dbReference type="SUPFAM" id="SSF102198">
    <property type="entry name" value="Putative cyclase"/>
    <property type="match status" value="1"/>
</dbReference>
<dbReference type="GO" id="GO:0004061">
    <property type="term" value="F:arylformamidase activity"/>
    <property type="evidence" value="ECO:0007669"/>
    <property type="project" value="InterPro"/>
</dbReference>
<reference evidence="1 2" key="1">
    <citation type="journal article" date="2010" name="Stand. Genomic Sci.">
        <title>Complete genome sequence of Conexibacter woesei type strain (ID131577).</title>
        <authorList>
            <person name="Pukall R."/>
            <person name="Lapidus A."/>
            <person name="Glavina Del Rio T."/>
            <person name="Copeland A."/>
            <person name="Tice H."/>
            <person name="Cheng J.-F."/>
            <person name="Lucas S."/>
            <person name="Chen F."/>
            <person name="Nolan M."/>
            <person name="Bruce D."/>
            <person name="Goodwin L."/>
            <person name="Pitluck S."/>
            <person name="Mavromatis K."/>
            <person name="Ivanova N."/>
            <person name="Ovchinnikova G."/>
            <person name="Pati A."/>
            <person name="Chen A."/>
            <person name="Palaniappan K."/>
            <person name="Land M."/>
            <person name="Hauser L."/>
            <person name="Chang Y.-J."/>
            <person name="Jeffries C.D."/>
            <person name="Chain P."/>
            <person name="Meincke L."/>
            <person name="Sims D."/>
            <person name="Brettin T."/>
            <person name="Detter J.C."/>
            <person name="Rohde M."/>
            <person name="Goeker M."/>
            <person name="Bristow J."/>
            <person name="Eisen J.A."/>
            <person name="Markowitz V."/>
            <person name="Kyrpides N.C."/>
            <person name="Klenk H.-P."/>
            <person name="Hugenholtz P."/>
        </authorList>
    </citation>
    <scope>NUCLEOTIDE SEQUENCE [LARGE SCALE GENOMIC DNA]</scope>
    <source>
        <strain evidence="2">DSM 14684 / CIP 108061 / JCM 11494 / NBRC 100937 / ID131577</strain>
    </source>
</reference>
<dbReference type="InterPro" id="IPR007325">
    <property type="entry name" value="KFase/CYL"/>
</dbReference>
<accession>D3F6L8</accession>
<dbReference type="Proteomes" id="UP000008229">
    <property type="component" value="Chromosome"/>
</dbReference>
<dbReference type="PANTHER" id="PTHR31118:SF12">
    <property type="entry name" value="CYCLASE-LIKE PROTEIN 2"/>
    <property type="match status" value="1"/>
</dbReference>
<evidence type="ECO:0000313" key="1">
    <source>
        <dbReference type="EMBL" id="ADB50785.1"/>
    </source>
</evidence>
<dbReference type="Gene3D" id="3.50.30.50">
    <property type="entry name" value="Putative cyclase"/>
    <property type="match status" value="1"/>
</dbReference>
<evidence type="ECO:0000313" key="2">
    <source>
        <dbReference type="Proteomes" id="UP000008229"/>
    </source>
</evidence>
<dbReference type="KEGG" id="cwo:Cwoe_2361"/>
<organism evidence="1 2">
    <name type="scientific">Conexibacter woesei (strain DSM 14684 / CCUG 47730 / CIP 108061 / JCM 11494 / NBRC 100937 / ID131577)</name>
    <dbReference type="NCBI Taxonomy" id="469383"/>
    <lineage>
        <taxon>Bacteria</taxon>
        <taxon>Bacillati</taxon>
        <taxon>Actinomycetota</taxon>
        <taxon>Thermoleophilia</taxon>
        <taxon>Solirubrobacterales</taxon>
        <taxon>Conexibacteraceae</taxon>
        <taxon>Conexibacter</taxon>
    </lineage>
</organism>
<name>D3F6L8_CONWI</name>
<dbReference type="GO" id="GO:0019441">
    <property type="term" value="P:L-tryptophan catabolic process to kynurenine"/>
    <property type="evidence" value="ECO:0007669"/>
    <property type="project" value="InterPro"/>
</dbReference>